<feature type="domain" description="Competence protein CoiA C-terminal" evidence="3">
    <location>
        <begin position="231"/>
        <end position="367"/>
    </location>
</feature>
<dbReference type="Pfam" id="PF25164">
    <property type="entry name" value="CoiA_N"/>
    <property type="match status" value="1"/>
</dbReference>
<dbReference type="PIRSF" id="PIRSF007487">
    <property type="entry name" value="Competence-induced_CoiA_bac"/>
    <property type="match status" value="1"/>
</dbReference>
<proteinExistence type="predicted"/>
<evidence type="ECO:0000313" key="5">
    <source>
        <dbReference type="Proteomes" id="UP000626244"/>
    </source>
</evidence>
<keyword evidence="5" id="KW-1185">Reference proteome</keyword>
<dbReference type="InterPro" id="IPR010330">
    <property type="entry name" value="CoiA_nuc"/>
</dbReference>
<evidence type="ECO:0000313" key="4">
    <source>
        <dbReference type="EMBL" id="GGI14957.1"/>
    </source>
</evidence>
<evidence type="ECO:0000259" key="3">
    <source>
        <dbReference type="Pfam" id="PF25166"/>
    </source>
</evidence>
<reference evidence="5" key="1">
    <citation type="journal article" date="2019" name="Int. J. Syst. Evol. Microbiol.">
        <title>The Global Catalogue of Microorganisms (GCM) 10K type strain sequencing project: providing services to taxonomists for standard genome sequencing and annotation.</title>
        <authorList>
            <consortium name="The Broad Institute Genomics Platform"/>
            <consortium name="The Broad Institute Genome Sequencing Center for Infectious Disease"/>
            <person name="Wu L."/>
            <person name="Ma J."/>
        </authorList>
    </citation>
    <scope>NUCLEOTIDE SEQUENCE [LARGE SCALE GENOMIC DNA]</scope>
    <source>
        <strain evidence="5">CGMCC 1.14993</strain>
    </source>
</reference>
<dbReference type="InterPro" id="IPR057253">
    <property type="entry name" value="CoiA-like_N"/>
</dbReference>
<name>A0A8J3AQ93_9BACI</name>
<evidence type="ECO:0000259" key="2">
    <source>
        <dbReference type="Pfam" id="PF25164"/>
    </source>
</evidence>
<evidence type="ECO:0000259" key="1">
    <source>
        <dbReference type="Pfam" id="PF06054"/>
    </source>
</evidence>
<comment type="caution">
    <text evidence="4">The sequence shown here is derived from an EMBL/GenBank/DDBJ whole genome shotgun (WGS) entry which is preliminary data.</text>
</comment>
<dbReference type="InterPro" id="IPR021176">
    <property type="entry name" value="Competence-induced_CoiA"/>
</dbReference>
<dbReference type="EMBL" id="BMHB01000001">
    <property type="protein sequence ID" value="GGI14957.1"/>
    <property type="molecule type" value="Genomic_DNA"/>
</dbReference>
<accession>A0A8J3AQ93</accession>
<organism evidence="4 5">
    <name type="scientific">Gottfriedia solisilvae</name>
    <dbReference type="NCBI Taxonomy" id="1516104"/>
    <lineage>
        <taxon>Bacteria</taxon>
        <taxon>Bacillati</taxon>
        <taxon>Bacillota</taxon>
        <taxon>Bacilli</taxon>
        <taxon>Bacillales</taxon>
        <taxon>Bacillaceae</taxon>
        <taxon>Gottfriedia</taxon>
    </lineage>
</organism>
<dbReference type="Pfam" id="PF25166">
    <property type="entry name" value="CoiA_C"/>
    <property type="match status" value="1"/>
</dbReference>
<sequence>MINALDKFENQINLFEMKSSTSSFEIKKLGPFKCPICKKQVLLKLGMKRRAHFAHISVSECKNARKESKEHYDGKYDLYEYFKRIGGRVYIEKYIDSIQQRPDILVEFNNYVICIEYQCSIIPLPQIIDRTKSYHDISLKVLWILGMNMHLPKSKFTYALNSLAIYCLGNSQHSTLCFYDPSKRIFVKLSSLIAFSPTIFVGMKSSCKIENCTPTQLISQVKMDKNDFVTAWCALKKSYRKKQHLYYKGSFYPLKEHLYTLQIDYLPAVIGVPLACNYLLNEHCIVWQGILFLNFIHSKKIGEMVFEKEISDFFFQQIETGIWRVNVVSHKDISNLENCVENYIHFLEQIGIVKQIKNGKIMKIADAIIPKSFQHALDEDCLAASTAFELLFHTLTDNQTLECY</sequence>
<feature type="domain" description="Competence protein CoiA nuclease-like" evidence="1">
    <location>
        <begin position="67"/>
        <end position="220"/>
    </location>
</feature>
<dbReference type="AlphaFoldDB" id="A0A8J3AQ93"/>
<dbReference type="Proteomes" id="UP000626244">
    <property type="component" value="Unassembled WGS sequence"/>
</dbReference>
<feature type="domain" description="Competence protein CoiA-like N-terminal" evidence="2">
    <location>
        <begin position="25"/>
        <end position="62"/>
    </location>
</feature>
<protein>
    <submittedName>
        <fullName evidence="4">Competence protein</fullName>
    </submittedName>
</protein>
<dbReference type="Pfam" id="PF06054">
    <property type="entry name" value="CoiA_nuc"/>
    <property type="match status" value="1"/>
</dbReference>
<dbReference type="OrthoDB" id="3784230at2"/>
<gene>
    <name evidence="4" type="ORF">GCM10007380_25550</name>
</gene>
<dbReference type="RefSeq" id="WP_087999982.1">
    <property type="nucleotide sequence ID" value="NZ_BMHB01000001.1"/>
</dbReference>
<dbReference type="InterPro" id="IPR057252">
    <property type="entry name" value="CoiA_C"/>
</dbReference>